<dbReference type="InterPro" id="IPR029149">
    <property type="entry name" value="Creatin/AminoP/Spt16_N"/>
</dbReference>
<dbReference type="EMBL" id="BMJC01000001">
    <property type="protein sequence ID" value="GGA90556.1"/>
    <property type="molecule type" value="Genomic_DNA"/>
</dbReference>
<dbReference type="InterPro" id="IPR052433">
    <property type="entry name" value="X-Pro_dipept-like"/>
</dbReference>
<organism evidence="9 10">
    <name type="scientific">Puia dinghuensis</name>
    <dbReference type="NCBI Taxonomy" id="1792502"/>
    <lineage>
        <taxon>Bacteria</taxon>
        <taxon>Pseudomonadati</taxon>
        <taxon>Bacteroidota</taxon>
        <taxon>Chitinophagia</taxon>
        <taxon>Chitinophagales</taxon>
        <taxon>Chitinophagaceae</taxon>
        <taxon>Puia</taxon>
    </lineage>
</organism>
<dbReference type="GO" id="GO:0070006">
    <property type="term" value="F:metalloaminopeptidase activity"/>
    <property type="evidence" value="ECO:0007669"/>
    <property type="project" value="InterPro"/>
</dbReference>
<evidence type="ECO:0000256" key="7">
    <source>
        <dbReference type="ARBA" id="ARBA00023211"/>
    </source>
</evidence>
<keyword evidence="9" id="KW-0645">Protease</keyword>
<comment type="similarity">
    <text evidence="3">Belongs to the peptidase M24B family.</text>
</comment>
<sequence>MFDKSIYQARRNKLKAQVGNGVILLLGNEESSMNYRDNLYPFRQDSSFLYFFGLDKPGLTGIIDIENNLEVIYGRELTMDEIVWTGPQPSISEQAAAAGITVVRPVEALTTDIVAVRSAGRPLHFLPPYRPENSLKLTAWLGVSPASLKGHASVPLIKAIVAQRSIKSAEEIVEIEQAVNTTAAMHLAAMKGVRAGMTEAQLAGGLQGIAIAAGGNLSFPTILTVNGQVLHNHYGPTVMKEGRIAICDSGAENAMHYAGDMTRTFPVGRRFTSQQREMYDIVLGAQEAAIAALRPGVFFRDVHALAAEKLMEGLKQAGVVKGDPKEAVAAGAHTIVFQCGLGHMMGLDVHDMEDLGEEYVGYTETLKKSREFGWKSLRLARELEPGFVVTIEPGLYFIPELMDQYRAEKKYMDFINYDKLEAFRSFGGIRIEDDLLVIAEGSRILGKPLVKKADEVEALRESV</sequence>
<accession>A0A8J2UAE3</accession>
<keyword evidence="7" id="KW-0464">Manganese</keyword>
<name>A0A8J2UAE3_9BACT</name>
<evidence type="ECO:0000259" key="8">
    <source>
        <dbReference type="SMART" id="SM01011"/>
    </source>
</evidence>
<reference evidence="9" key="1">
    <citation type="journal article" date="2014" name="Int. J. Syst. Evol. Microbiol.">
        <title>Complete genome sequence of Corynebacterium casei LMG S-19264T (=DSM 44701T), isolated from a smear-ripened cheese.</title>
        <authorList>
            <consortium name="US DOE Joint Genome Institute (JGI-PGF)"/>
            <person name="Walter F."/>
            <person name="Albersmeier A."/>
            <person name="Kalinowski J."/>
            <person name="Ruckert C."/>
        </authorList>
    </citation>
    <scope>NUCLEOTIDE SEQUENCE</scope>
    <source>
        <strain evidence="9">CGMCC 1.15448</strain>
    </source>
</reference>
<keyword evidence="9" id="KW-0031">Aminopeptidase</keyword>
<comment type="caution">
    <text evidence="9">The sequence shown here is derived from an EMBL/GenBank/DDBJ whole genome shotgun (WGS) entry which is preliminary data.</text>
</comment>
<dbReference type="InterPro" id="IPR036005">
    <property type="entry name" value="Creatinase/aminopeptidase-like"/>
</dbReference>
<evidence type="ECO:0000256" key="5">
    <source>
        <dbReference type="ARBA" id="ARBA00022723"/>
    </source>
</evidence>
<dbReference type="PANTHER" id="PTHR43226">
    <property type="entry name" value="XAA-PRO AMINOPEPTIDASE 3"/>
    <property type="match status" value="1"/>
</dbReference>
<keyword evidence="6" id="KW-0378">Hydrolase</keyword>
<dbReference type="InterPro" id="IPR007865">
    <property type="entry name" value="Aminopep_P_N"/>
</dbReference>
<feature type="domain" description="Aminopeptidase P N-terminal" evidence="8">
    <location>
        <begin position="2"/>
        <end position="134"/>
    </location>
</feature>
<dbReference type="Gene3D" id="3.40.350.10">
    <property type="entry name" value="Creatinase/prolidase N-terminal domain"/>
    <property type="match status" value="1"/>
</dbReference>
<comment type="catalytic activity">
    <reaction evidence="1">
        <text>Release of any N-terminal amino acid, including proline, that is linked to proline, even from a dipeptide or tripeptide.</text>
        <dbReference type="EC" id="3.4.11.9"/>
    </reaction>
</comment>
<dbReference type="Pfam" id="PF05195">
    <property type="entry name" value="AMP_N"/>
    <property type="match status" value="1"/>
</dbReference>
<dbReference type="Proteomes" id="UP000607559">
    <property type="component" value="Unassembled WGS sequence"/>
</dbReference>
<evidence type="ECO:0000313" key="9">
    <source>
        <dbReference type="EMBL" id="GGA90556.1"/>
    </source>
</evidence>
<dbReference type="InterPro" id="IPR000994">
    <property type="entry name" value="Pept_M24"/>
</dbReference>
<evidence type="ECO:0000256" key="2">
    <source>
        <dbReference type="ARBA" id="ARBA00001936"/>
    </source>
</evidence>
<dbReference type="SUPFAM" id="SSF55920">
    <property type="entry name" value="Creatinase/aminopeptidase"/>
    <property type="match status" value="1"/>
</dbReference>
<keyword evidence="10" id="KW-1185">Reference proteome</keyword>
<evidence type="ECO:0000256" key="3">
    <source>
        <dbReference type="ARBA" id="ARBA00008766"/>
    </source>
</evidence>
<dbReference type="GO" id="GO:0006508">
    <property type="term" value="P:proteolysis"/>
    <property type="evidence" value="ECO:0007669"/>
    <property type="project" value="TreeGrafter"/>
</dbReference>
<dbReference type="AlphaFoldDB" id="A0A8J2UAE3"/>
<protein>
    <recommendedName>
        <fullName evidence="4">Xaa-Pro aminopeptidase</fullName>
        <ecNumber evidence="4">3.4.11.9</ecNumber>
    </recommendedName>
</protein>
<dbReference type="GO" id="GO:0005829">
    <property type="term" value="C:cytosol"/>
    <property type="evidence" value="ECO:0007669"/>
    <property type="project" value="TreeGrafter"/>
</dbReference>
<evidence type="ECO:0000256" key="6">
    <source>
        <dbReference type="ARBA" id="ARBA00022801"/>
    </source>
</evidence>
<reference evidence="9" key="2">
    <citation type="submission" date="2020-09" db="EMBL/GenBank/DDBJ databases">
        <authorList>
            <person name="Sun Q."/>
            <person name="Zhou Y."/>
        </authorList>
    </citation>
    <scope>NUCLEOTIDE SEQUENCE</scope>
    <source>
        <strain evidence="9">CGMCC 1.15448</strain>
    </source>
</reference>
<dbReference type="PANTHER" id="PTHR43226:SF4">
    <property type="entry name" value="XAA-PRO AMINOPEPTIDASE 3"/>
    <property type="match status" value="1"/>
</dbReference>
<dbReference type="RefSeq" id="WP_188929571.1">
    <property type="nucleotide sequence ID" value="NZ_BMJC01000001.1"/>
</dbReference>
<proteinExistence type="inferred from homology"/>
<dbReference type="SUPFAM" id="SSF53092">
    <property type="entry name" value="Creatinase/prolidase N-terminal domain"/>
    <property type="match status" value="1"/>
</dbReference>
<gene>
    <name evidence="9" type="ORF">GCM10011511_12260</name>
</gene>
<comment type="cofactor">
    <cofactor evidence="2">
        <name>Mn(2+)</name>
        <dbReference type="ChEBI" id="CHEBI:29035"/>
    </cofactor>
</comment>
<dbReference type="EC" id="3.4.11.9" evidence="4"/>
<evidence type="ECO:0000256" key="4">
    <source>
        <dbReference type="ARBA" id="ARBA00012574"/>
    </source>
</evidence>
<evidence type="ECO:0000256" key="1">
    <source>
        <dbReference type="ARBA" id="ARBA00001424"/>
    </source>
</evidence>
<dbReference type="Pfam" id="PF00557">
    <property type="entry name" value="Peptidase_M24"/>
    <property type="match status" value="1"/>
</dbReference>
<dbReference type="CDD" id="cd01087">
    <property type="entry name" value="Prolidase"/>
    <property type="match status" value="1"/>
</dbReference>
<dbReference type="SMART" id="SM01011">
    <property type="entry name" value="AMP_N"/>
    <property type="match status" value="1"/>
</dbReference>
<keyword evidence="5" id="KW-0479">Metal-binding</keyword>
<dbReference type="Gene3D" id="3.90.230.10">
    <property type="entry name" value="Creatinase/methionine aminopeptidase superfamily"/>
    <property type="match status" value="1"/>
</dbReference>
<dbReference type="GO" id="GO:0030145">
    <property type="term" value="F:manganese ion binding"/>
    <property type="evidence" value="ECO:0007669"/>
    <property type="project" value="InterPro"/>
</dbReference>
<evidence type="ECO:0000313" key="10">
    <source>
        <dbReference type="Proteomes" id="UP000607559"/>
    </source>
</evidence>